<dbReference type="EMBL" id="OA882225">
    <property type="protein sequence ID" value="CAD7273934.1"/>
    <property type="molecule type" value="Genomic_DNA"/>
</dbReference>
<organism evidence="11">
    <name type="scientific">Notodromas monacha</name>
    <dbReference type="NCBI Taxonomy" id="399045"/>
    <lineage>
        <taxon>Eukaryota</taxon>
        <taxon>Metazoa</taxon>
        <taxon>Ecdysozoa</taxon>
        <taxon>Arthropoda</taxon>
        <taxon>Crustacea</taxon>
        <taxon>Oligostraca</taxon>
        <taxon>Ostracoda</taxon>
        <taxon>Podocopa</taxon>
        <taxon>Podocopida</taxon>
        <taxon>Cypridocopina</taxon>
        <taxon>Cypridoidea</taxon>
        <taxon>Cyprididae</taxon>
        <taxon>Notodromas</taxon>
    </lineage>
</organism>
<keyword evidence="4 10" id="KW-0812">Transmembrane</keyword>
<dbReference type="EMBL" id="CAJPEX010000188">
    <property type="protein sequence ID" value="CAG0914086.1"/>
    <property type="molecule type" value="Genomic_DNA"/>
</dbReference>
<comment type="subcellular location">
    <subcellularLocation>
        <location evidence="1">Membrane</location>
        <topology evidence="1">Multi-pass membrane protein</topology>
    </subcellularLocation>
</comment>
<dbReference type="InterPro" id="IPR019395">
    <property type="entry name" value="Transmembrane_161A/B"/>
</dbReference>
<accession>A0A7R9BEZ2</accession>
<evidence type="ECO:0000256" key="8">
    <source>
        <dbReference type="SAM" id="Coils"/>
    </source>
</evidence>
<feature type="region of interest" description="Disordered" evidence="9">
    <location>
        <begin position="795"/>
        <end position="829"/>
    </location>
</feature>
<feature type="compositionally biased region" description="Basic and acidic residues" evidence="9">
    <location>
        <begin position="1089"/>
        <end position="1099"/>
    </location>
</feature>
<feature type="transmembrane region" description="Helical" evidence="10">
    <location>
        <begin position="481"/>
        <end position="502"/>
    </location>
</feature>
<evidence type="ECO:0000256" key="7">
    <source>
        <dbReference type="ARBA" id="ARBA00023180"/>
    </source>
</evidence>
<evidence type="ECO:0000313" key="11">
    <source>
        <dbReference type="EMBL" id="CAD7273934.1"/>
    </source>
</evidence>
<proteinExistence type="inferred from homology"/>
<evidence type="ECO:0000256" key="5">
    <source>
        <dbReference type="ARBA" id="ARBA00022989"/>
    </source>
</evidence>
<dbReference type="Gene3D" id="1.10.287.1060">
    <property type="entry name" value="ESAT-6-like"/>
    <property type="match status" value="1"/>
</dbReference>
<dbReference type="AlphaFoldDB" id="A0A7R9BEZ2"/>
<sequence length="1242" mass="139838">MRRMFGAAKPKAPPPALSDCIASVDSRAESIDKKIARLDAELRKYKDQMAKMREGPAKNAVKQKALRVLKQKKMYENQSDNLRAQSFNMEQANFATETLKDTQATVAAMKVGVKTMQKEFKKINIDQIDDLQDELADMLQDADEIQETLGRSYATPDIDESELEAELDALGDEIGLDADSSYLDEIAAPNAPSREPGAESVNAALFGFQLALTMIMASFLQKLGVYYSFGRWLLCSTGLTRFLYPTDVELKTLMKAQTHEKSRRRHKEKEGEVKSSFMVPRNLDIPLETAKVSSTDVGQLKFYTEYQWLLDFSLFSIFVYAISEWYYYYFESSSTEINLSLLWCLLVLGFTLKILWSVTKLYFLGDEAMGERSMCIVAGCAYLVVAMALLVVDEDTLELGLDAAYASFKVRAAVFMQERGIEHDGPASKLILKFALATKAAILGAFLTFPGFRLAQMHWDALRKYGSSSEEDSGITRARKVLFVGLLHVNYIAPLVVVLAWVRPLARDYFTLRVWSGMSGPLMSEAAFETGRLWLIVAVLLLRLVLMPFYLQAYLNLAYKRIAKQKKEAGKISNKDIQRGVARVFYYLCVVTLQYAAPMILCLFQLFILKSAGGYSWSISDELECPADDIMAKAAFLSDEMGAAESTFPNLTKQMSLTLSSVRAVFSETVIRGVLSFTLWWTGFTWFSSSAIGEIRTKQGDDRQRPIGFVLFMPDSFEQEAYPDKIRKIMIEKNSENEWSFRAMSELENDLQQQLEDLTRTSDRYVTAALSWLNFVIEDPEFLDVLLTEDDADEVTSGNLKLETEADPAEVPLIHEESSASEDGLTSLSEEESSIVSRHDGANPTNVILNCDVEIFDSQLCNGMDSVPSISSVTNSFPEDVFVSNAPVSNESDELDSVLGEVDVEQSSDECSASVEDDTLHEDMSLPSPSEVGESSDAPFENSDVPVPFEDLTCHSIPIFEGAGIIHNKSILKRSSSFWLKHSLNRCHVELVDVMSLGRRFWSRGERFKRSKSNPSKYEIVDAREEGRAILDYEFKHRRNSRQSRVTFNLNIGVKFIEKFGQKKCRDYHGHQMSDHRTGKPRTSSALDRFSKRVEEDRGKRTRAAARNEQFSAENPFRLCSAAPSTESFPRIIARRQLPNPFRNRHRFMRPSPNECRKQQEHSLESRRVSACSSKWRIKKGLSETGAPPDAEPLMETLSIIANVIMKDAAQGSDQGMPMNRRVPQTFSDGIHETSKAVKSPA</sequence>
<keyword evidence="12" id="KW-1185">Reference proteome</keyword>
<protein>
    <submittedName>
        <fullName evidence="11">Uncharacterized protein</fullName>
    </submittedName>
</protein>
<comment type="similarity">
    <text evidence="3">Belongs to the TMEM161 family.</text>
</comment>
<gene>
    <name evidence="11" type="ORF">NMOB1V02_LOCUS1797</name>
</gene>
<dbReference type="GO" id="GO:0016020">
    <property type="term" value="C:membrane"/>
    <property type="evidence" value="ECO:0007669"/>
    <property type="project" value="UniProtKB-SubCell"/>
</dbReference>
<dbReference type="Pfam" id="PF03357">
    <property type="entry name" value="Snf7"/>
    <property type="match status" value="1"/>
</dbReference>
<keyword evidence="7" id="KW-0325">Glycoprotein</keyword>
<feature type="compositionally biased region" description="Basic and acidic residues" evidence="9">
    <location>
        <begin position="1155"/>
        <end position="1168"/>
    </location>
</feature>
<keyword evidence="6 10" id="KW-0472">Membrane</keyword>
<evidence type="ECO:0000256" key="6">
    <source>
        <dbReference type="ARBA" id="ARBA00023136"/>
    </source>
</evidence>
<dbReference type="Proteomes" id="UP000678499">
    <property type="component" value="Unassembled WGS sequence"/>
</dbReference>
<evidence type="ECO:0000256" key="9">
    <source>
        <dbReference type="SAM" id="MobiDB-lite"/>
    </source>
</evidence>
<feature type="region of interest" description="Disordered" evidence="9">
    <location>
        <begin position="1069"/>
        <end position="1105"/>
    </location>
</feature>
<keyword evidence="8" id="KW-0175">Coiled coil</keyword>
<comment type="similarity">
    <text evidence="2">Belongs to the SNF7 family.</text>
</comment>
<dbReference type="OrthoDB" id="3973241at2759"/>
<feature type="region of interest" description="Disordered" evidence="9">
    <location>
        <begin position="1211"/>
        <end position="1242"/>
    </location>
</feature>
<feature type="transmembrane region" description="Helical" evidence="10">
    <location>
        <begin position="533"/>
        <end position="557"/>
    </location>
</feature>
<feature type="transmembrane region" description="Helical" evidence="10">
    <location>
        <begin position="584"/>
        <end position="608"/>
    </location>
</feature>
<evidence type="ECO:0000256" key="1">
    <source>
        <dbReference type="ARBA" id="ARBA00004141"/>
    </source>
</evidence>
<feature type="region of interest" description="Disordered" evidence="9">
    <location>
        <begin position="1143"/>
        <end position="1168"/>
    </location>
</feature>
<evidence type="ECO:0000256" key="10">
    <source>
        <dbReference type="SAM" id="Phobius"/>
    </source>
</evidence>
<evidence type="ECO:0000256" key="3">
    <source>
        <dbReference type="ARBA" id="ARBA00009706"/>
    </source>
</evidence>
<dbReference type="PANTHER" id="PTHR13624">
    <property type="entry name" value="RE42071P"/>
    <property type="match status" value="1"/>
</dbReference>
<dbReference type="InterPro" id="IPR005024">
    <property type="entry name" value="Snf7_fam"/>
</dbReference>
<feature type="coiled-coil region" evidence="8">
    <location>
        <begin position="28"/>
        <end position="55"/>
    </location>
</feature>
<feature type="transmembrane region" description="Helical" evidence="10">
    <location>
        <begin position="340"/>
        <end position="363"/>
    </location>
</feature>
<feature type="transmembrane region" description="Helical" evidence="10">
    <location>
        <begin position="375"/>
        <end position="392"/>
    </location>
</feature>
<evidence type="ECO:0000256" key="4">
    <source>
        <dbReference type="ARBA" id="ARBA00022692"/>
    </source>
</evidence>
<evidence type="ECO:0000256" key="2">
    <source>
        <dbReference type="ARBA" id="ARBA00006190"/>
    </source>
</evidence>
<name>A0A7R9BEZ2_9CRUS</name>
<dbReference type="Pfam" id="PF10268">
    <property type="entry name" value="Tmemb_161AB"/>
    <property type="match status" value="1"/>
</dbReference>
<evidence type="ECO:0000313" key="12">
    <source>
        <dbReference type="Proteomes" id="UP000678499"/>
    </source>
</evidence>
<feature type="region of interest" description="Disordered" evidence="9">
    <location>
        <begin position="901"/>
        <end position="940"/>
    </location>
</feature>
<reference evidence="11" key="1">
    <citation type="submission" date="2020-11" db="EMBL/GenBank/DDBJ databases">
        <authorList>
            <person name="Tran Van P."/>
        </authorList>
    </citation>
    <scope>NUCLEOTIDE SEQUENCE</scope>
</reference>
<dbReference type="Gene3D" id="6.10.250.1710">
    <property type="match status" value="1"/>
</dbReference>
<keyword evidence="5 10" id="KW-1133">Transmembrane helix</keyword>
<feature type="compositionally biased region" description="Basic and acidic residues" evidence="9">
    <location>
        <begin position="1069"/>
        <end position="1078"/>
    </location>
</feature>
<feature type="transmembrane region" description="Helical" evidence="10">
    <location>
        <begin position="308"/>
        <end position="328"/>
    </location>
</feature>
<dbReference type="GO" id="GO:0007034">
    <property type="term" value="P:vacuolar transport"/>
    <property type="evidence" value="ECO:0007669"/>
    <property type="project" value="InterPro"/>
</dbReference>
<dbReference type="PANTHER" id="PTHR13624:SF6">
    <property type="entry name" value="EMEI"/>
    <property type="match status" value="1"/>
</dbReference>